<evidence type="ECO:0000256" key="1">
    <source>
        <dbReference type="ARBA" id="ARBA00004496"/>
    </source>
</evidence>
<evidence type="ECO:0000256" key="4">
    <source>
        <dbReference type="ARBA" id="ARBA00022490"/>
    </source>
</evidence>
<keyword evidence="13" id="KW-1185">Reference proteome</keyword>
<keyword evidence="4" id="KW-0963">Cytoplasm</keyword>
<dbReference type="InterPro" id="IPR027408">
    <property type="entry name" value="PNPase/RNase_PH_dom_sf"/>
</dbReference>
<proteinExistence type="inferred from homology"/>
<keyword evidence="7" id="KW-0694">RNA-binding</keyword>
<evidence type="ECO:0000313" key="13">
    <source>
        <dbReference type="Proteomes" id="UP000239899"/>
    </source>
</evidence>
<dbReference type="InterPro" id="IPR050590">
    <property type="entry name" value="Exosome_comp_Rrp42_subfam"/>
</dbReference>
<dbReference type="EMBL" id="LHPG02000011">
    <property type="protein sequence ID" value="PRW45550.1"/>
    <property type="molecule type" value="Genomic_DNA"/>
</dbReference>
<comment type="similarity">
    <text evidence="3">Belongs to the RNase PH family.</text>
</comment>
<dbReference type="SUPFAM" id="SSF55666">
    <property type="entry name" value="Ribonuclease PH domain 2-like"/>
    <property type="match status" value="1"/>
</dbReference>
<dbReference type="PANTHER" id="PTHR11097:SF9">
    <property type="entry name" value="EXOSOME COMPLEX COMPONENT RRP43"/>
    <property type="match status" value="1"/>
</dbReference>
<dbReference type="SUPFAM" id="SSF54211">
    <property type="entry name" value="Ribosomal protein S5 domain 2-like"/>
    <property type="match status" value="1"/>
</dbReference>
<dbReference type="PANTHER" id="PTHR11097">
    <property type="entry name" value="EXOSOME COMPLEX EXONUCLEASE RIBOSOMAL RNA PROCESSING PROTEIN"/>
    <property type="match status" value="1"/>
</dbReference>
<evidence type="ECO:0000259" key="11">
    <source>
        <dbReference type="Pfam" id="PF03725"/>
    </source>
</evidence>
<dbReference type="Pfam" id="PF03725">
    <property type="entry name" value="RNase_PH_C"/>
    <property type="match status" value="1"/>
</dbReference>
<evidence type="ECO:0000259" key="10">
    <source>
        <dbReference type="Pfam" id="PF01138"/>
    </source>
</evidence>
<keyword evidence="5" id="KW-0698">rRNA processing</keyword>
<dbReference type="GO" id="GO:0000467">
    <property type="term" value="P:exonucleolytic trimming to generate mature 3'-end of 5.8S rRNA from tricistronic rRNA transcript (SSU-rRNA, 5.8S rRNA, LSU-rRNA)"/>
    <property type="evidence" value="ECO:0007669"/>
    <property type="project" value="TreeGrafter"/>
</dbReference>
<dbReference type="GO" id="GO:0016075">
    <property type="term" value="P:rRNA catabolic process"/>
    <property type="evidence" value="ECO:0007669"/>
    <property type="project" value="TreeGrafter"/>
</dbReference>
<evidence type="ECO:0000256" key="5">
    <source>
        <dbReference type="ARBA" id="ARBA00022552"/>
    </source>
</evidence>
<evidence type="ECO:0000256" key="7">
    <source>
        <dbReference type="ARBA" id="ARBA00022884"/>
    </source>
</evidence>
<keyword evidence="6" id="KW-0271">Exosome</keyword>
<feature type="domain" description="Exoribonuclease phosphorolytic" evidence="10">
    <location>
        <begin position="42"/>
        <end position="172"/>
    </location>
</feature>
<evidence type="ECO:0000256" key="6">
    <source>
        <dbReference type="ARBA" id="ARBA00022835"/>
    </source>
</evidence>
<gene>
    <name evidence="12" type="ORF">C2E21_6106</name>
</gene>
<reference evidence="12 13" key="1">
    <citation type="journal article" date="2018" name="Plant J.">
        <title>Genome sequences of Chlorella sorokiniana UTEX 1602 and Micractinium conductrix SAG 241.80: implications to maltose excretion by a green alga.</title>
        <authorList>
            <person name="Arriola M.B."/>
            <person name="Velmurugan N."/>
            <person name="Zhang Y."/>
            <person name="Plunkett M.H."/>
            <person name="Hondzo H."/>
            <person name="Barney B.M."/>
        </authorList>
    </citation>
    <scope>NUCLEOTIDE SEQUENCE [LARGE SCALE GENOMIC DNA]</scope>
    <source>
        <strain evidence="12">1602</strain>
        <strain evidence="13">UTEX 1602</strain>
    </source>
</reference>
<dbReference type="GO" id="GO:0071028">
    <property type="term" value="P:nuclear mRNA surveillance"/>
    <property type="evidence" value="ECO:0007669"/>
    <property type="project" value="TreeGrafter"/>
</dbReference>
<dbReference type="InterPro" id="IPR015847">
    <property type="entry name" value="ExoRNase_PH_dom2"/>
</dbReference>
<dbReference type="STRING" id="3076.A0A2P6TMJ0"/>
<feature type="domain" description="Exoribonuclease phosphorolytic" evidence="11">
    <location>
        <begin position="215"/>
        <end position="278"/>
    </location>
</feature>
<organism evidence="12 13">
    <name type="scientific">Chlorella sorokiniana</name>
    <name type="common">Freshwater green alga</name>
    <dbReference type="NCBI Taxonomy" id="3076"/>
    <lineage>
        <taxon>Eukaryota</taxon>
        <taxon>Viridiplantae</taxon>
        <taxon>Chlorophyta</taxon>
        <taxon>core chlorophytes</taxon>
        <taxon>Trebouxiophyceae</taxon>
        <taxon>Chlorellales</taxon>
        <taxon>Chlorellaceae</taxon>
        <taxon>Chlorella clade</taxon>
        <taxon>Chlorella</taxon>
    </lineage>
</organism>
<dbReference type="GO" id="GO:0000176">
    <property type="term" value="C:nuclear exosome (RNase complex)"/>
    <property type="evidence" value="ECO:0007669"/>
    <property type="project" value="TreeGrafter"/>
</dbReference>
<dbReference type="InterPro" id="IPR001247">
    <property type="entry name" value="ExoRNase_PH_dom1"/>
</dbReference>
<dbReference type="EMBL" id="LHPG02000011">
    <property type="protein sequence ID" value="PRW45551.1"/>
    <property type="molecule type" value="Genomic_DNA"/>
</dbReference>
<dbReference type="InterPro" id="IPR020568">
    <property type="entry name" value="Ribosomal_Su5_D2-typ_SF"/>
</dbReference>
<comment type="caution">
    <text evidence="12">The sequence shown here is derived from an EMBL/GenBank/DDBJ whole genome shotgun (WGS) entry which is preliminary data.</text>
</comment>
<evidence type="ECO:0000313" key="12">
    <source>
        <dbReference type="EMBL" id="PRW45550.1"/>
    </source>
</evidence>
<accession>A0A2P6TMJ0</accession>
<dbReference type="GO" id="GO:0071035">
    <property type="term" value="P:nuclear polyadenylation-dependent rRNA catabolic process"/>
    <property type="evidence" value="ECO:0007669"/>
    <property type="project" value="TreeGrafter"/>
</dbReference>
<dbReference type="GO" id="GO:0035925">
    <property type="term" value="F:mRNA 3'-UTR AU-rich region binding"/>
    <property type="evidence" value="ECO:0007669"/>
    <property type="project" value="TreeGrafter"/>
</dbReference>
<reference evidence="12" key="2">
    <citation type="submission" date="2018-02" db="EMBL/GenBank/DDBJ databases">
        <authorList>
            <person name="Cohen D.B."/>
            <person name="Kent A.D."/>
        </authorList>
    </citation>
    <scope>NUCLEOTIDE SEQUENCE</scope>
    <source>
        <strain evidence="12">1602</strain>
    </source>
</reference>
<dbReference type="Proteomes" id="UP000239899">
    <property type="component" value="Unassembled WGS sequence"/>
</dbReference>
<evidence type="ECO:0000256" key="2">
    <source>
        <dbReference type="ARBA" id="ARBA00004604"/>
    </source>
</evidence>
<dbReference type="AlphaFoldDB" id="A0A2P6TMJ0"/>
<name>A0A2P6TMJ0_CHLSO</name>
<dbReference type="GO" id="GO:0034476">
    <property type="term" value="P:U5 snRNA 3'-end processing"/>
    <property type="evidence" value="ECO:0007669"/>
    <property type="project" value="TreeGrafter"/>
</dbReference>
<evidence type="ECO:0000256" key="9">
    <source>
        <dbReference type="ARBA" id="ARBA00030617"/>
    </source>
</evidence>
<dbReference type="Pfam" id="PF01138">
    <property type="entry name" value="RNase_PH"/>
    <property type="match status" value="1"/>
</dbReference>
<keyword evidence="8" id="KW-0539">Nucleus</keyword>
<dbReference type="GO" id="GO:0000177">
    <property type="term" value="C:cytoplasmic exosome (RNase complex)"/>
    <property type="evidence" value="ECO:0007669"/>
    <property type="project" value="TreeGrafter"/>
</dbReference>
<dbReference type="OrthoDB" id="45882at2759"/>
<sequence length="304" mass="31230">MAAAAAAGQVDADTFRRLYPDDYLRKFVEQGLRPDGRPLAAARPTSIGLGAVSTTDASALVKVGSTTALAGVKCEVVPALPEAPDAGRLVVQVEMAPLCSATTRPGRPSEGAQVLTEQLSALLGSVVDARQLCIDAGKVAWAVYVDIYVLDADGSLHDACLLAALAALSSLRLRAVSIDESGRVQTGAAAAAAQQQQQGERPAGQQERRLALSCQPVSLTCGLYRGRLLADPTAEEEPLLEAQATATLDESGAVLGFAAGGTAAVGQIVVVQCLEAAKMRGKEVRAMLQQALEQAGLAADADAS</sequence>
<dbReference type="GO" id="GO:0034473">
    <property type="term" value="P:U1 snRNA 3'-end processing"/>
    <property type="evidence" value="ECO:0007669"/>
    <property type="project" value="TreeGrafter"/>
</dbReference>
<comment type="subcellular location">
    <subcellularLocation>
        <location evidence="1">Cytoplasm</location>
    </subcellularLocation>
    <subcellularLocation>
        <location evidence="2">Nucleus</location>
        <location evidence="2">Nucleolus</location>
    </subcellularLocation>
</comment>
<dbReference type="Gene3D" id="3.30.230.70">
    <property type="entry name" value="GHMP Kinase, N-terminal domain"/>
    <property type="match status" value="1"/>
</dbReference>
<protein>
    <recommendedName>
        <fullName evidence="9">Ribosomal RNA-processing protein 43</fullName>
    </recommendedName>
</protein>
<dbReference type="GO" id="GO:0071038">
    <property type="term" value="P:TRAMP-dependent tRNA surveillance pathway"/>
    <property type="evidence" value="ECO:0007669"/>
    <property type="project" value="TreeGrafter"/>
</dbReference>
<evidence type="ECO:0000256" key="3">
    <source>
        <dbReference type="ARBA" id="ARBA00006678"/>
    </source>
</evidence>
<dbReference type="InterPro" id="IPR036345">
    <property type="entry name" value="ExoRNase_PH_dom2_sf"/>
</dbReference>
<dbReference type="GO" id="GO:0005730">
    <property type="term" value="C:nucleolus"/>
    <property type="evidence" value="ECO:0007669"/>
    <property type="project" value="UniProtKB-SubCell"/>
</dbReference>
<dbReference type="GO" id="GO:0034475">
    <property type="term" value="P:U4 snRNA 3'-end processing"/>
    <property type="evidence" value="ECO:0007669"/>
    <property type="project" value="TreeGrafter"/>
</dbReference>
<evidence type="ECO:0000256" key="8">
    <source>
        <dbReference type="ARBA" id="ARBA00023242"/>
    </source>
</evidence>